<dbReference type="Proteomes" id="UP000319817">
    <property type="component" value="Chromosome"/>
</dbReference>
<dbReference type="EMBL" id="CP036526">
    <property type="protein sequence ID" value="QDT09883.1"/>
    <property type="molecule type" value="Genomic_DNA"/>
</dbReference>
<organism evidence="1 2">
    <name type="scientific">Stieleria marina</name>
    <dbReference type="NCBI Taxonomy" id="1930275"/>
    <lineage>
        <taxon>Bacteria</taxon>
        <taxon>Pseudomonadati</taxon>
        <taxon>Planctomycetota</taxon>
        <taxon>Planctomycetia</taxon>
        <taxon>Pirellulales</taxon>
        <taxon>Pirellulaceae</taxon>
        <taxon>Stieleria</taxon>
    </lineage>
</organism>
<evidence type="ECO:0000313" key="1">
    <source>
        <dbReference type="EMBL" id="QDT09883.1"/>
    </source>
</evidence>
<accession>A0A517NRY7</accession>
<dbReference type="AlphaFoldDB" id="A0A517NRY7"/>
<keyword evidence="2" id="KW-1185">Reference proteome</keyword>
<sequence length="35" mass="3809">MGAPKKEQLTGGKFPMTLTASRAILGYLTRLSNEQ</sequence>
<gene>
    <name evidence="1" type="ORF">K239x_18360</name>
</gene>
<name>A0A517NRY7_9BACT</name>
<proteinExistence type="predicted"/>
<reference evidence="1 2" key="1">
    <citation type="submission" date="2019-02" db="EMBL/GenBank/DDBJ databases">
        <title>Deep-cultivation of Planctomycetes and their phenomic and genomic characterization uncovers novel biology.</title>
        <authorList>
            <person name="Wiegand S."/>
            <person name="Jogler M."/>
            <person name="Boedeker C."/>
            <person name="Pinto D."/>
            <person name="Vollmers J."/>
            <person name="Rivas-Marin E."/>
            <person name="Kohn T."/>
            <person name="Peeters S.H."/>
            <person name="Heuer A."/>
            <person name="Rast P."/>
            <person name="Oberbeckmann S."/>
            <person name="Bunk B."/>
            <person name="Jeske O."/>
            <person name="Meyerdierks A."/>
            <person name="Storesund J.E."/>
            <person name="Kallscheuer N."/>
            <person name="Luecker S."/>
            <person name="Lage O.M."/>
            <person name="Pohl T."/>
            <person name="Merkel B.J."/>
            <person name="Hornburger P."/>
            <person name="Mueller R.-W."/>
            <person name="Bruemmer F."/>
            <person name="Labrenz M."/>
            <person name="Spormann A.M."/>
            <person name="Op den Camp H."/>
            <person name="Overmann J."/>
            <person name="Amann R."/>
            <person name="Jetten M.S.M."/>
            <person name="Mascher T."/>
            <person name="Medema M.H."/>
            <person name="Devos D.P."/>
            <person name="Kaster A.-K."/>
            <person name="Ovreas L."/>
            <person name="Rohde M."/>
            <person name="Galperin M.Y."/>
            <person name="Jogler C."/>
        </authorList>
    </citation>
    <scope>NUCLEOTIDE SEQUENCE [LARGE SCALE GENOMIC DNA]</scope>
    <source>
        <strain evidence="1 2">K23_9</strain>
    </source>
</reference>
<evidence type="ECO:0000313" key="2">
    <source>
        <dbReference type="Proteomes" id="UP000319817"/>
    </source>
</evidence>
<protein>
    <submittedName>
        <fullName evidence="1">Uncharacterized protein</fullName>
    </submittedName>
</protein>